<feature type="domain" description="Carbamoyltransferase" evidence="2">
    <location>
        <begin position="104"/>
        <end position="314"/>
    </location>
</feature>
<name>S5TUP3_9BACT</name>
<dbReference type="AlphaFoldDB" id="S5TUP3"/>
<dbReference type="InterPro" id="IPR051338">
    <property type="entry name" value="NodU/CmcH_Carbamoyltrnsfr"/>
</dbReference>
<dbReference type="PANTHER" id="PTHR34847">
    <property type="entry name" value="NODULATION PROTEIN U"/>
    <property type="match status" value="1"/>
</dbReference>
<dbReference type="GO" id="GO:0016740">
    <property type="term" value="F:transferase activity"/>
    <property type="evidence" value="ECO:0007669"/>
    <property type="project" value="UniProtKB-KW"/>
</dbReference>
<dbReference type="Gene3D" id="3.90.870.20">
    <property type="entry name" value="Carbamoyltransferase, C-terminal domain"/>
    <property type="match status" value="1"/>
</dbReference>
<dbReference type="Gene3D" id="3.30.420.40">
    <property type="match status" value="2"/>
</dbReference>
<evidence type="ECO:0000256" key="1">
    <source>
        <dbReference type="ARBA" id="ARBA00006129"/>
    </source>
</evidence>
<proteinExistence type="inferred from homology"/>
<dbReference type="EC" id="2.1.3.-" evidence="4"/>
<dbReference type="EMBL" id="KF264553">
    <property type="protein sequence ID" value="AGS49686.1"/>
    <property type="molecule type" value="Genomic_DNA"/>
</dbReference>
<organism evidence="4">
    <name type="scientific">uncultured bacterium esnapd14</name>
    <dbReference type="NCBI Taxonomy" id="1366594"/>
    <lineage>
        <taxon>Bacteria</taxon>
        <taxon>environmental samples</taxon>
    </lineage>
</organism>
<protein>
    <submittedName>
        <fullName evidence="4">Nodulation protein nolNO</fullName>
        <ecNumber evidence="4">2.1.3.-</ecNumber>
    </submittedName>
</protein>
<sequence>MANPTARVILAVNFNHDGAGVILREGRIAGFVCTERRSRLKKHPGLREDDLDELLAQAGLALSEVDHALLCNLHNMDSPDIPALHGSDLKDTWFEFWLNQRNDTVRLRGHDIPCTVNPDHHTLHAAAPYFTSPFESAAVLAIDPLGCRAFVGRGERLYPLNRGYDDWFNANIGYTSVAETLFGSSIVGAGKVMGLAPYGRTDDFDAVDWKAVSSFAELIALASANPVMVRVDGRELNATLAYCIQLGLERQLSAVLDDLAQVCARNGVERNLCLSGGTALNAVANEACFVASDFQRLHLHPACGDDGTAIGAALWYWHHVLGNPRLPHATADLAYSIRQYDRRAIDTAVAARAGRVVVQETRDYLDATARLIEQGDTVGWYEGAGEVGPRALGHRSILADPRSLTMRDHLNANVKYREPFRPFAPSVLNEHSAAWFGLSDSPLMLRAGPVLSAAVPAITHVDGTSRIQTVSAADNPNFHALIELFHRRTGIPMVLNTSLNTKGLPIDETPADAIDTLLHTELDHLVFPGLIVSKPVSQ</sequence>
<feature type="domain" description="Carbamoyltransferase C-terminal" evidence="3">
    <location>
        <begin position="369"/>
        <end position="534"/>
    </location>
</feature>
<keyword evidence="4" id="KW-0808">Transferase</keyword>
<dbReference type="CDD" id="cd24033">
    <property type="entry name" value="ASKHA_NBD_NodU_CmcH-like_N"/>
    <property type="match status" value="1"/>
</dbReference>
<comment type="similarity">
    <text evidence="1">Belongs to the NodU/CmcH family.</text>
</comment>
<dbReference type="InterPro" id="IPR031730">
    <property type="entry name" value="Carbam_trans_C"/>
</dbReference>
<reference evidence="4" key="1">
    <citation type="journal article" date="2013" name="Proc. Natl. Acad. Sci. U.S.A.">
        <title>Mapping gene clusters within arrayed metagenomic libraries to expand the structural diversity of biomedically relevant natural products.</title>
        <authorList>
            <person name="Owen J.G."/>
            <person name="Reddy B.V."/>
            <person name="Ternei M.A."/>
            <person name="Charlop-Powers Z."/>
            <person name="Calle P.Y."/>
            <person name="Kim J.H."/>
            <person name="Brady S.F."/>
        </authorList>
    </citation>
    <scope>NUCLEOTIDE SEQUENCE</scope>
</reference>
<accession>S5TUP3</accession>
<evidence type="ECO:0000259" key="3">
    <source>
        <dbReference type="Pfam" id="PF16861"/>
    </source>
</evidence>
<dbReference type="Pfam" id="PF02543">
    <property type="entry name" value="Carbam_trans_N"/>
    <property type="match status" value="1"/>
</dbReference>
<dbReference type="InterPro" id="IPR003696">
    <property type="entry name" value="Carbtransf_dom"/>
</dbReference>
<evidence type="ECO:0000313" key="4">
    <source>
        <dbReference type="EMBL" id="AGS49686.1"/>
    </source>
</evidence>
<dbReference type="InterPro" id="IPR043129">
    <property type="entry name" value="ATPase_NBD"/>
</dbReference>
<dbReference type="SUPFAM" id="SSF53067">
    <property type="entry name" value="Actin-like ATPase domain"/>
    <property type="match status" value="1"/>
</dbReference>
<dbReference type="InterPro" id="IPR038152">
    <property type="entry name" value="Carbam_trans_C_sf"/>
</dbReference>
<dbReference type="PANTHER" id="PTHR34847:SF1">
    <property type="entry name" value="NODULATION PROTEIN U"/>
    <property type="match status" value="1"/>
</dbReference>
<evidence type="ECO:0000259" key="2">
    <source>
        <dbReference type="Pfam" id="PF02543"/>
    </source>
</evidence>
<dbReference type="Pfam" id="PF16861">
    <property type="entry name" value="Carbam_trans_C"/>
    <property type="match status" value="1"/>
</dbReference>